<evidence type="ECO:0000256" key="1">
    <source>
        <dbReference type="ARBA" id="ARBA00023125"/>
    </source>
</evidence>
<dbReference type="InterPro" id="IPR036390">
    <property type="entry name" value="WH_DNA-bd_sf"/>
</dbReference>
<dbReference type="AlphaFoldDB" id="A0A6F8ZDJ5"/>
<dbReference type="PANTHER" id="PTHR33221:SF5">
    <property type="entry name" value="HTH-TYPE TRANSCRIPTIONAL REGULATOR ISCR"/>
    <property type="match status" value="1"/>
</dbReference>
<evidence type="ECO:0000313" key="3">
    <source>
        <dbReference type="Proteomes" id="UP000503399"/>
    </source>
</evidence>
<keyword evidence="1" id="KW-0238">DNA-binding</keyword>
<dbReference type="GO" id="GO:0003700">
    <property type="term" value="F:DNA-binding transcription factor activity"/>
    <property type="evidence" value="ECO:0007669"/>
    <property type="project" value="TreeGrafter"/>
</dbReference>
<organism evidence="2 3">
    <name type="scientific">Candidatus Hydrogenisulfobacillus filiaventi</name>
    <dbReference type="NCBI Taxonomy" id="2707344"/>
    <lineage>
        <taxon>Bacteria</taxon>
        <taxon>Bacillati</taxon>
        <taxon>Bacillota</taxon>
        <taxon>Clostridia</taxon>
        <taxon>Eubacteriales</taxon>
        <taxon>Clostridiales Family XVII. Incertae Sedis</taxon>
        <taxon>Candidatus Hydrogenisulfobacillus</taxon>
    </lineage>
</organism>
<sequence length="152" mass="16441">MWQLTTAVKTGLRMMVRLAQEPAGRPLSAAGLARELGVSPPYLEQLSLPLRRAALVRSVRGTRGGFVLARPAEAITVGEIVAAFEGPGPVCGCREPDCRDCLHPEFWQALESCWEWELGGVTLARFAQAAPLEPTHASTVPVWPLWEQGAGI</sequence>
<gene>
    <name evidence="2" type="ORF">R50_0014</name>
</gene>
<dbReference type="Proteomes" id="UP000503399">
    <property type="component" value="Chromosome"/>
</dbReference>
<evidence type="ECO:0000313" key="2">
    <source>
        <dbReference type="EMBL" id="CAB1127520.1"/>
    </source>
</evidence>
<dbReference type="SUPFAM" id="SSF46785">
    <property type="entry name" value="Winged helix' DNA-binding domain"/>
    <property type="match status" value="1"/>
</dbReference>
<dbReference type="InterPro" id="IPR000944">
    <property type="entry name" value="Tscrpt_reg_Rrf2"/>
</dbReference>
<dbReference type="PROSITE" id="PS51197">
    <property type="entry name" value="HTH_RRF2_2"/>
    <property type="match status" value="1"/>
</dbReference>
<dbReference type="EMBL" id="LR778114">
    <property type="protein sequence ID" value="CAB1127520.1"/>
    <property type="molecule type" value="Genomic_DNA"/>
</dbReference>
<dbReference type="GO" id="GO:0003677">
    <property type="term" value="F:DNA binding"/>
    <property type="evidence" value="ECO:0007669"/>
    <property type="project" value="UniProtKB-KW"/>
</dbReference>
<dbReference type="KEGG" id="hfv:R50_0014"/>
<dbReference type="NCBIfam" id="TIGR00738">
    <property type="entry name" value="rrf2_super"/>
    <property type="match status" value="1"/>
</dbReference>
<accession>A0A6F8ZDJ5</accession>
<dbReference type="InterPro" id="IPR036388">
    <property type="entry name" value="WH-like_DNA-bd_sf"/>
</dbReference>
<dbReference type="Gene3D" id="1.10.10.10">
    <property type="entry name" value="Winged helix-like DNA-binding domain superfamily/Winged helix DNA-binding domain"/>
    <property type="match status" value="1"/>
</dbReference>
<dbReference type="Pfam" id="PF02082">
    <property type="entry name" value="Rrf2"/>
    <property type="match status" value="1"/>
</dbReference>
<name>A0A6F8ZDJ5_9FIRM</name>
<dbReference type="GO" id="GO:0005829">
    <property type="term" value="C:cytosol"/>
    <property type="evidence" value="ECO:0007669"/>
    <property type="project" value="TreeGrafter"/>
</dbReference>
<keyword evidence="3" id="KW-1185">Reference proteome</keyword>
<proteinExistence type="predicted"/>
<reference evidence="2 3" key="1">
    <citation type="submission" date="2020-02" db="EMBL/GenBank/DDBJ databases">
        <authorList>
            <person name="Hogendoorn C."/>
        </authorList>
    </citation>
    <scope>NUCLEOTIDE SEQUENCE [LARGE SCALE GENOMIC DNA]</scope>
    <source>
        <strain evidence="2">R501</strain>
    </source>
</reference>
<protein>
    <submittedName>
        <fullName evidence="2">Iron-sulfur cluster regulator IscR</fullName>
    </submittedName>
</protein>
<dbReference type="PANTHER" id="PTHR33221">
    <property type="entry name" value="WINGED HELIX-TURN-HELIX TRANSCRIPTIONAL REGULATOR, RRF2 FAMILY"/>
    <property type="match status" value="1"/>
</dbReference>